<feature type="non-terminal residue" evidence="1">
    <location>
        <position position="1"/>
    </location>
</feature>
<sequence>QIVDLPNIHPQKYAFRKECNCADVPC</sequence>
<proteinExistence type="predicted"/>
<dbReference type="Proteomes" id="UP000708208">
    <property type="component" value="Unassembled WGS sequence"/>
</dbReference>
<reference evidence="1" key="1">
    <citation type="submission" date="2021-06" db="EMBL/GenBank/DDBJ databases">
        <authorList>
            <person name="Hodson N. C."/>
            <person name="Mongue J. A."/>
            <person name="Jaron S. K."/>
        </authorList>
    </citation>
    <scope>NUCLEOTIDE SEQUENCE</scope>
</reference>
<accession>A0A8J2J4Q4</accession>
<organism evidence="1 2">
    <name type="scientific">Allacma fusca</name>
    <dbReference type="NCBI Taxonomy" id="39272"/>
    <lineage>
        <taxon>Eukaryota</taxon>
        <taxon>Metazoa</taxon>
        <taxon>Ecdysozoa</taxon>
        <taxon>Arthropoda</taxon>
        <taxon>Hexapoda</taxon>
        <taxon>Collembola</taxon>
        <taxon>Symphypleona</taxon>
        <taxon>Sminthuridae</taxon>
        <taxon>Allacma</taxon>
    </lineage>
</organism>
<comment type="caution">
    <text evidence="1">The sequence shown here is derived from an EMBL/GenBank/DDBJ whole genome shotgun (WGS) entry which is preliminary data.</text>
</comment>
<evidence type="ECO:0000313" key="1">
    <source>
        <dbReference type="EMBL" id="CAG7638013.1"/>
    </source>
</evidence>
<keyword evidence="2" id="KW-1185">Reference proteome</keyword>
<name>A0A8J2J4Q4_9HEXA</name>
<evidence type="ECO:0000313" key="2">
    <source>
        <dbReference type="Proteomes" id="UP000708208"/>
    </source>
</evidence>
<feature type="non-terminal residue" evidence="1">
    <location>
        <position position="26"/>
    </location>
</feature>
<protein>
    <submittedName>
        <fullName evidence="1">Uncharacterized protein</fullName>
    </submittedName>
</protein>
<gene>
    <name evidence="1" type="ORF">AFUS01_LOCUS315</name>
</gene>
<dbReference type="AlphaFoldDB" id="A0A8J2J4Q4"/>
<dbReference type="EMBL" id="CAJVCH010001317">
    <property type="protein sequence ID" value="CAG7638013.1"/>
    <property type="molecule type" value="Genomic_DNA"/>
</dbReference>